<comment type="caution">
    <text evidence="7">The sequence shown here is derived from an EMBL/GenBank/DDBJ whole genome shotgun (WGS) entry which is preliminary data.</text>
</comment>
<evidence type="ECO:0000256" key="3">
    <source>
        <dbReference type="ARBA" id="ARBA00020071"/>
    </source>
</evidence>
<accession>A0A8J3G293</accession>
<dbReference type="Pfam" id="PF01522">
    <property type="entry name" value="Polysacc_deac_1"/>
    <property type="match status" value="1"/>
</dbReference>
<dbReference type="RefSeq" id="WP_189496928.1">
    <property type="nucleotide sequence ID" value="NZ_BMZH01000005.1"/>
</dbReference>
<evidence type="ECO:0000256" key="2">
    <source>
        <dbReference type="ARBA" id="ARBA00010973"/>
    </source>
</evidence>
<organism evidence="7 8">
    <name type="scientific">Algimonas arctica</name>
    <dbReference type="NCBI Taxonomy" id="1479486"/>
    <lineage>
        <taxon>Bacteria</taxon>
        <taxon>Pseudomonadati</taxon>
        <taxon>Pseudomonadota</taxon>
        <taxon>Alphaproteobacteria</taxon>
        <taxon>Maricaulales</taxon>
        <taxon>Robiginitomaculaceae</taxon>
        <taxon>Algimonas</taxon>
    </lineage>
</organism>
<dbReference type="Gene3D" id="3.20.20.370">
    <property type="entry name" value="Glycoside hydrolase/deacetylase"/>
    <property type="match status" value="1"/>
</dbReference>
<sequence>MNAAAYQPRTDLVAKVRRRMARHVDRQMIRPQLERGLISLSFDDCPRSVMDNALPLIEARGWQATIYAAMGLCGITNHLGLHMSEQDIVAAHAAGHEIGDHTFTHIDGLKAGPDTVLSDIARNRAAFQSLGLPRAETFAYPYGEVTPLLKRSLKGEFGLSRGIHNPGSSALDLGLAASARLYSKHIETTLALIKTAAREKRWLILFGHDVRDNPSEFGCTPAELFRVIDTIAYLGLDVLTVRDAVKKVTA</sequence>
<dbReference type="InterPro" id="IPR002509">
    <property type="entry name" value="NODB_dom"/>
</dbReference>
<protein>
    <recommendedName>
        <fullName evidence="3">Chitooligosaccharide deacetylase</fullName>
    </recommendedName>
    <alternativeName>
        <fullName evidence="5">Nodulation protein B</fullName>
    </alternativeName>
</protein>
<reference evidence="7" key="2">
    <citation type="submission" date="2020-09" db="EMBL/GenBank/DDBJ databases">
        <authorList>
            <person name="Sun Q."/>
            <person name="Kim S."/>
        </authorList>
    </citation>
    <scope>NUCLEOTIDE SEQUENCE</scope>
    <source>
        <strain evidence="7">KCTC 32513</strain>
    </source>
</reference>
<dbReference type="InterPro" id="IPR011330">
    <property type="entry name" value="Glyco_hydro/deAcase_b/a-brl"/>
</dbReference>
<dbReference type="PANTHER" id="PTHR34216:SF11">
    <property type="entry name" value="CHITOOLIGOSACCHARIDE DEACETYLASE"/>
    <property type="match status" value="1"/>
</dbReference>
<dbReference type="PROSITE" id="PS51677">
    <property type="entry name" value="NODB"/>
    <property type="match status" value="1"/>
</dbReference>
<evidence type="ECO:0000256" key="1">
    <source>
        <dbReference type="ARBA" id="ARBA00003236"/>
    </source>
</evidence>
<evidence type="ECO:0000259" key="6">
    <source>
        <dbReference type="PROSITE" id="PS51677"/>
    </source>
</evidence>
<dbReference type="Proteomes" id="UP000634004">
    <property type="component" value="Unassembled WGS sequence"/>
</dbReference>
<evidence type="ECO:0000256" key="5">
    <source>
        <dbReference type="ARBA" id="ARBA00032976"/>
    </source>
</evidence>
<dbReference type="PANTHER" id="PTHR34216">
    <property type="match status" value="1"/>
</dbReference>
<dbReference type="GO" id="GO:0016810">
    <property type="term" value="F:hydrolase activity, acting on carbon-nitrogen (but not peptide) bonds"/>
    <property type="evidence" value="ECO:0007669"/>
    <property type="project" value="InterPro"/>
</dbReference>
<dbReference type="AlphaFoldDB" id="A0A8J3G293"/>
<proteinExistence type="inferred from homology"/>
<keyword evidence="4" id="KW-0732">Signal</keyword>
<evidence type="ECO:0000256" key="4">
    <source>
        <dbReference type="ARBA" id="ARBA00022729"/>
    </source>
</evidence>
<comment type="function">
    <text evidence="1">Is involved in generating a small heat-stable compound (Nod), an acylated oligomer of N-acetylglucosamine, that stimulates mitosis in various plant protoplasts.</text>
</comment>
<dbReference type="GO" id="GO:0005975">
    <property type="term" value="P:carbohydrate metabolic process"/>
    <property type="evidence" value="ECO:0007669"/>
    <property type="project" value="InterPro"/>
</dbReference>
<dbReference type="InterPro" id="IPR051398">
    <property type="entry name" value="Polysacch_Deacetylase"/>
</dbReference>
<evidence type="ECO:0000313" key="8">
    <source>
        <dbReference type="Proteomes" id="UP000634004"/>
    </source>
</evidence>
<feature type="domain" description="NodB homology" evidence="6">
    <location>
        <begin position="36"/>
        <end position="250"/>
    </location>
</feature>
<keyword evidence="8" id="KW-1185">Reference proteome</keyword>
<reference evidence="7" key="1">
    <citation type="journal article" date="2014" name="Int. J. Syst. Evol. Microbiol.">
        <title>Complete genome sequence of Corynebacterium casei LMG S-19264T (=DSM 44701T), isolated from a smear-ripened cheese.</title>
        <authorList>
            <consortium name="US DOE Joint Genome Institute (JGI-PGF)"/>
            <person name="Walter F."/>
            <person name="Albersmeier A."/>
            <person name="Kalinowski J."/>
            <person name="Ruckert C."/>
        </authorList>
    </citation>
    <scope>NUCLEOTIDE SEQUENCE</scope>
    <source>
        <strain evidence="7">KCTC 32513</strain>
    </source>
</reference>
<name>A0A8J3G293_9PROT</name>
<evidence type="ECO:0000313" key="7">
    <source>
        <dbReference type="EMBL" id="GHA92477.1"/>
    </source>
</evidence>
<dbReference type="SUPFAM" id="SSF88713">
    <property type="entry name" value="Glycoside hydrolase/deacetylase"/>
    <property type="match status" value="1"/>
</dbReference>
<comment type="similarity">
    <text evidence="2">Belongs to the polysaccharide deacetylase family.</text>
</comment>
<dbReference type="EMBL" id="BMZH01000005">
    <property type="protein sequence ID" value="GHA92477.1"/>
    <property type="molecule type" value="Genomic_DNA"/>
</dbReference>
<gene>
    <name evidence="7" type="primary">hfsH</name>
    <name evidence="7" type="ORF">GCM10009069_14370</name>
</gene>